<keyword evidence="3" id="KW-1185">Reference proteome</keyword>
<feature type="region of interest" description="Disordered" evidence="1">
    <location>
        <begin position="61"/>
        <end position="174"/>
    </location>
</feature>
<comment type="caution">
    <text evidence="2">The sequence shown here is derived from an EMBL/GenBank/DDBJ whole genome shotgun (WGS) entry which is preliminary data.</text>
</comment>
<dbReference type="Proteomes" id="UP000639338">
    <property type="component" value="Unassembled WGS sequence"/>
</dbReference>
<sequence length="174" mass="19089">MRISIIYHQKDKVFSRKKNCYLTMLKLLMLACLCSALFVNGIKIKSRGFSGLLSEDKFTESMHSNKHTRAARQAPGSGPMPEGEISMDHGNFPGIPKDQEAEFNHPNMQRRTRQAPGSGPVPPGGMTGGQGNLGMQGLGNIPDPTAWVQKGQEVMSQMARGRRQAPSQQQPRNG</sequence>
<gene>
    <name evidence="2" type="ORF">HCN44_009544</name>
</gene>
<dbReference type="EMBL" id="JACMRX010000001">
    <property type="protein sequence ID" value="KAF7998146.1"/>
    <property type="molecule type" value="Genomic_DNA"/>
</dbReference>
<evidence type="ECO:0000313" key="3">
    <source>
        <dbReference type="Proteomes" id="UP000639338"/>
    </source>
</evidence>
<reference evidence="2 3" key="1">
    <citation type="submission" date="2020-08" db="EMBL/GenBank/DDBJ databases">
        <title>Aphidius gifuensis genome sequencing and assembly.</title>
        <authorList>
            <person name="Du Z."/>
        </authorList>
    </citation>
    <scope>NUCLEOTIDE SEQUENCE [LARGE SCALE GENOMIC DNA]</scope>
    <source>
        <strain evidence="2">YNYX2018</strain>
        <tissue evidence="2">Adults</tissue>
    </source>
</reference>
<feature type="compositionally biased region" description="Gly residues" evidence="1">
    <location>
        <begin position="125"/>
        <end position="137"/>
    </location>
</feature>
<dbReference type="AlphaFoldDB" id="A0A834Y7V5"/>
<evidence type="ECO:0000313" key="2">
    <source>
        <dbReference type="EMBL" id="KAF7998146.1"/>
    </source>
</evidence>
<accession>A0A834Y7V5</accession>
<feature type="compositionally biased region" description="Polar residues" evidence="1">
    <location>
        <begin position="165"/>
        <end position="174"/>
    </location>
</feature>
<evidence type="ECO:0000256" key="1">
    <source>
        <dbReference type="SAM" id="MobiDB-lite"/>
    </source>
</evidence>
<organism evidence="2 3">
    <name type="scientific">Aphidius gifuensis</name>
    <name type="common">Parasitoid wasp</name>
    <dbReference type="NCBI Taxonomy" id="684658"/>
    <lineage>
        <taxon>Eukaryota</taxon>
        <taxon>Metazoa</taxon>
        <taxon>Ecdysozoa</taxon>
        <taxon>Arthropoda</taxon>
        <taxon>Hexapoda</taxon>
        <taxon>Insecta</taxon>
        <taxon>Pterygota</taxon>
        <taxon>Neoptera</taxon>
        <taxon>Endopterygota</taxon>
        <taxon>Hymenoptera</taxon>
        <taxon>Apocrita</taxon>
        <taxon>Ichneumonoidea</taxon>
        <taxon>Braconidae</taxon>
        <taxon>Aphidiinae</taxon>
        <taxon>Aphidius</taxon>
    </lineage>
</organism>
<name>A0A834Y7V5_APHGI</name>
<proteinExistence type="predicted"/>
<protein>
    <submittedName>
        <fullName evidence="2">Uncharacterized protein</fullName>
    </submittedName>
</protein>